<dbReference type="Proteomes" id="UP000509761">
    <property type="component" value="Chromosome"/>
</dbReference>
<protein>
    <submittedName>
        <fullName evidence="2">Uncharacterized protein</fullName>
    </submittedName>
</protein>
<dbReference type="AlphaFoldDB" id="A0AAP9NSD9"/>
<dbReference type="EMBL" id="CP054580">
    <property type="protein sequence ID" value="QKS27295.1"/>
    <property type="molecule type" value="Genomic_DNA"/>
</dbReference>
<proteinExistence type="predicted"/>
<evidence type="ECO:0000256" key="1">
    <source>
        <dbReference type="SAM" id="MobiDB-lite"/>
    </source>
</evidence>
<keyword evidence="3" id="KW-1185">Reference proteome</keyword>
<name>A0AAP9NSD9_9GAMM</name>
<organism evidence="2 3">
    <name type="scientific">Vreelandella titanicae</name>
    <dbReference type="NCBI Taxonomy" id="664683"/>
    <lineage>
        <taxon>Bacteria</taxon>
        <taxon>Pseudomonadati</taxon>
        <taxon>Pseudomonadota</taxon>
        <taxon>Gammaproteobacteria</taxon>
        <taxon>Oceanospirillales</taxon>
        <taxon>Halomonadaceae</taxon>
        <taxon>Vreelandella</taxon>
    </lineage>
</organism>
<reference evidence="2 3" key="1">
    <citation type="submission" date="2019-12" db="EMBL/GenBank/DDBJ databases">
        <title>Genome sequencing and assembly of endphytes of Porphyra tenera.</title>
        <authorList>
            <person name="Park J.M."/>
            <person name="Shin R."/>
            <person name="Jo S.H."/>
        </authorList>
    </citation>
    <scope>NUCLEOTIDE SEQUENCE [LARGE SCALE GENOMIC DNA]</scope>
    <source>
        <strain evidence="2 3">GPM3</strain>
    </source>
</reference>
<evidence type="ECO:0000313" key="3">
    <source>
        <dbReference type="Proteomes" id="UP000509761"/>
    </source>
</evidence>
<feature type="region of interest" description="Disordered" evidence="1">
    <location>
        <begin position="1"/>
        <end position="28"/>
    </location>
</feature>
<dbReference type="RefSeq" id="WP_022519658.1">
    <property type="nucleotide sequence ID" value="NZ_CP054580.1"/>
</dbReference>
<gene>
    <name evidence="2" type="ORF">FX987_05116</name>
</gene>
<accession>A0AAP9NSD9</accession>
<sequence>MPRKKLQSTASRPGKAANDETLDLTSLPPSKTVVSLPENARGMRNLEFAKQYGNGCDVIVYATQRALDRMARACAETGGKTLSAATIASYYRAERVSFLPFCATMASALGRELRLDDIGRQFIDHFIAYLLQSGGSFAYQKTQYQATKSVLVAMGQSGWIAKDIFPRNPFPNSNRSTKAQAALSEQERRSVLRALKADMGAIIKGSGSLASNELIVCLLAIAARTGINPAPALELLTDCLQSHPVKPERYVLVSFKRRGNATHIQSLRRAADVESMVSALPDVARIIDLVRERNAMPRQASNYPELLFVYESRAKINAGEMCRLTQINLAAGIKIFIAQHQITDADGKPLKLNIMRLRKTFENRLFTLSGQDPFLTARLGGHTPKVSDNHYLEAPESAEKEWRLMGEIRTEELLDQGKVAPLPTQNTPVARCRDTLNGERAPKNGEHCQKFLACFRCRSFVVTGDDLYRVFSFYWLLVKMRQKMGASAWKQVYGHIIRIIDQEITPQFDAELVGIQRQRAKVDPHPFWRDPEQLEGVA</sequence>
<evidence type="ECO:0000313" key="2">
    <source>
        <dbReference type="EMBL" id="QKS27295.1"/>
    </source>
</evidence>